<feature type="transmembrane region" description="Helical" evidence="7">
    <location>
        <begin position="236"/>
        <end position="256"/>
    </location>
</feature>
<evidence type="ECO:0000256" key="2">
    <source>
        <dbReference type="ARBA" id="ARBA00022723"/>
    </source>
</evidence>
<dbReference type="InterPro" id="IPR001915">
    <property type="entry name" value="Peptidase_M48"/>
</dbReference>
<evidence type="ECO:0000313" key="10">
    <source>
        <dbReference type="Proteomes" id="UP000305546"/>
    </source>
</evidence>
<evidence type="ECO:0000256" key="3">
    <source>
        <dbReference type="ARBA" id="ARBA00022801"/>
    </source>
</evidence>
<dbReference type="GO" id="GO:0046872">
    <property type="term" value="F:metal ion binding"/>
    <property type="evidence" value="ECO:0007669"/>
    <property type="project" value="UniProtKB-KW"/>
</dbReference>
<dbReference type="EMBL" id="VDFW01000010">
    <property type="protein sequence ID" value="TNC25878.1"/>
    <property type="molecule type" value="Genomic_DNA"/>
</dbReference>
<reference evidence="9 10" key="1">
    <citation type="submission" date="2019-06" db="EMBL/GenBank/DDBJ databases">
        <title>Amycolatopsis alkalitolerans sp. nov., isolated from Gastrodia elata Blume.</title>
        <authorList>
            <person name="Narsing Rao M.P."/>
            <person name="Li W.J."/>
        </authorList>
    </citation>
    <scope>NUCLEOTIDE SEQUENCE [LARGE SCALE GENOMIC DNA]</scope>
    <source>
        <strain evidence="9 10">SYSUP0005</strain>
    </source>
</reference>
<dbReference type="Proteomes" id="UP000305546">
    <property type="component" value="Unassembled WGS sequence"/>
</dbReference>
<accession>A0A5C4M0M6</accession>
<dbReference type="PANTHER" id="PTHR34978">
    <property type="entry name" value="POSSIBLE SENSOR-TRANSDUCER PROTEIN BLAR"/>
    <property type="match status" value="1"/>
</dbReference>
<evidence type="ECO:0000256" key="6">
    <source>
        <dbReference type="RuleBase" id="RU003983"/>
    </source>
</evidence>
<dbReference type="GO" id="GO:0006508">
    <property type="term" value="P:proteolysis"/>
    <property type="evidence" value="ECO:0007669"/>
    <property type="project" value="UniProtKB-KW"/>
</dbReference>
<dbReference type="AlphaFoldDB" id="A0A5C4M0M6"/>
<gene>
    <name evidence="9" type="ORF">FG385_14510</name>
</gene>
<keyword evidence="7" id="KW-0812">Transmembrane</keyword>
<keyword evidence="7" id="KW-0472">Membrane</keyword>
<dbReference type="OrthoDB" id="3541294at2"/>
<keyword evidence="3 6" id="KW-0378">Hydrolase</keyword>
<comment type="cofactor">
    <cofactor evidence="6">
        <name>Zn(2+)</name>
        <dbReference type="ChEBI" id="CHEBI:29105"/>
    </cofactor>
    <text evidence="6">Binds 1 zinc ion per subunit.</text>
</comment>
<keyword evidence="7" id="KW-1133">Transmembrane helix</keyword>
<comment type="similarity">
    <text evidence="6">Belongs to the peptidase M48 family.</text>
</comment>
<evidence type="ECO:0000259" key="8">
    <source>
        <dbReference type="Pfam" id="PF01435"/>
    </source>
</evidence>
<keyword evidence="4 6" id="KW-0862">Zinc</keyword>
<protein>
    <submittedName>
        <fullName evidence="9">M56 family metallopeptidase</fullName>
    </submittedName>
</protein>
<dbReference type="InterPro" id="IPR052173">
    <property type="entry name" value="Beta-lactam_resp_regulator"/>
</dbReference>
<dbReference type="Pfam" id="PF01435">
    <property type="entry name" value="Peptidase_M48"/>
    <property type="match status" value="1"/>
</dbReference>
<evidence type="ECO:0000256" key="5">
    <source>
        <dbReference type="ARBA" id="ARBA00023049"/>
    </source>
</evidence>
<keyword evidence="2" id="KW-0479">Metal-binding</keyword>
<evidence type="ECO:0000256" key="7">
    <source>
        <dbReference type="SAM" id="Phobius"/>
    </source>
</evidence>
<name>A0A5C4M0M6_9PSEU</name>
<dbReference type="CDD" id="cd07326">
    <property type="entry name" value="M56_BlaR1_MecR1_like"/>
    <property type="match status" value="1"/>
</dbReference>
<sequence>MWLITGGALALAAASTAALCVLALAGLSLIPLVARLGEWSPAKLRGLEIASIPVEALSGVLLIAIAVSTVVSAVGRFRWLRGVVRSVGQVPARAGLVVLPDMAPLALAVPWRGGGRIVVSRSMLDALTTAERRALLAHERAHLRGRHHVFLTVLWLSATLNPLLWPLRSAGVFVLERHADEEACRRVGSRRVVASAIAKAALAGRMPEAPAPAATGGPVPRRVAALLHPPAPRLDWRFVAGAAAALTFAIALWSAVASLDAAADLHAGIEVASITPVHHHHDGWPRP</sequence>
<feature type="domain" description="Peptidase M48" evidence="8">
    <location>
        <begin position="105"/>
        <end position="154"/>
    </location>
</feature>
<keyword evidence="5 6" id="KW-0482">Metalloprotease</keyword>
<organism evidence="9 10">
    <name type="scientific">Amycolatopsis alkalitolerans</name>
    <dbReference type="NCBI Taxonomy" id="2547244"/>
    <lineage>
        <taxon>Bacteria</taxon>
        <taxon>Bacillati</taxon>
        <taxon>Actinomycetota</taxon>
        <taxon>Actinomycetes</taxon>
        <taxon>Pseudonocardiales</taxon>
        <taxon>Pseudonocardiaceae</taxon>
        <taxon>Amycolatopsis</taxon>
    </lineage>
</organism>
<evidence type="ECO:0000313" key="9">
    <source>
        <dbReference type="EMBL" id="TNC25878.1"/>
    </source>
</evidence>
<keyword evidence="10" id="KW-1185">Reference proteome</keyword>
<evidence type="ECO:0000256" key="1">
    <source>
        <dbReference type="ARBA" id="ARBA00022670"/>
    </source>
</evidence>
<proteinExistence type="inferred from homology"/>
<dbReference type="Gene3D" id="3.30.2010.10">
    <property type="entry name" value="Metalloproteases ('zincins'), catalytic domain"/>
    <property type="match status" value="1"/>
</dbReference>
<dbReference type="GO" id="GO:0004222">
    <property type="term" value="F:metalloendopeptidase activity"/>
    <property type="evidence" value="ECO:0007669"/>
    <property type="project" value="InterPro"/>
</dbReference>
<keyword evidence="1 6" id="KW-0645">Protease</keyword>
<dbReference type="PANTHER" id="PTHR34978:SF3">
    <property type="entry name" value="SLR0241 PROTEIN"/>
    <property type="match status" value="1"/>
</dbReference>
<evidence type="ECO:0000256" key="4">
    <source>
        <dbReference type="ARBA" id="ARBA00022833"/>
    </source>
</evidence>
<comment type="caution">
    <text evidence="9">The sequence shown here is derived from an EMBL/GenBank/DDBJ whole genome shotgun (WGS) entry which is preliminary data.</text>
</comment>
<feature type="transmembrane region" description="Helical" evidence="7">
    <location>
        <begin position="49"/>
        <end position="75"/>
    </location>
</feature>